<comment type="catalytic activity">
    <reaction evidence="3">
        <text>a D-aminoacyl-tRNA + H2O = a tRNA + a D-alpha-amino acid + H(+)</text>
        <dbReference type="Rhea" id="RHEA:13953"/>
        <dbReference type="Rhea" id="RHEA-COMP:10123"/>
        <dbReference type="Rhea" id="RHEA-COMP:10124"/>
        <dbReference type="ChEBI" id="CHEBI:15377"/>
        <dbReference type="ChEBI" id="CHEBI:15378"/>
        <dbReference type="ChEBI" id="CHEBI:59871"/>
        <dbReference type="ChEBI" id="CHEBI:78442"/>
        <dbReference type="ChEBI" id="CHEBI:79333"/>
        <dbReference type="EC" id="3.1.1.96"/>
    </reaction>
</comment>
<comment type="subunit">
    <text evidence="3">Homodimer.</text>
</comment>
<accession>A0A418XV10</accession>
<dbReference type="GO" id="GO:0051500">
    <property type="term" value="F:D-tyrosyl-tRNA(Tyr) deacylase activity"/>
    <property type="evidence" value="ECO:0007669"/>
    <property type="project" value="TreeGrafter"/>
</dbReference>
<dbReference type="EC" id="3.1.1.-" evidence="3"/>
<organism evidence="4 5">
    <name type="scientific">Alcanivorax profundi</name>
    <dbReference type="NCBI Taxonomy" id="2338368"/>
    <lineage>
        <taxon>Bacteria</taxon>
        <taxon>Pseudomonadati</taxon>
        <taxon>Pseudomonadota</taxon>
        <taxon>Gammaproteobacteria</taxon>
        <taxon>Oceanospirillales</taxon>
        <taxon>Alcanivoracaceae</taxon>
        <taxon>Alcanivorax</taxon>
    </lineage>
</organism>
<dbReference type="EMBL" id="QYYA01000005">
    <property type="protein sequence ID" value="RJG16541.1"/>
    <property type="molecule type" value="Genomic_DNA"/>
</dbReference>
<keyword evidence="3" id="KW-0694">RNA-binding</keyword>
<dbReference type="FunFam" id="3.50.80.10:FF:000001">
    <property type="entry name" value="D-aminoacyl-tRNA deacylase"/>
    <property type="match status" value="1"/>
</dbReference>
<dbReference type="EC" id="3.1.1.96" evidence="3"/>
<dbReference type="AlphaFoldDB" id="A0A418XV10"/>
<evidence type="ECO:0000313" key="4">
    <source>
        <dbReference type="EMBL" id="RJG16541.1"/>
    </source>
</evidence>
<dbReference type="Proteomes" id="UP000283734">
    <property type="component" value="Unassembled WGS sequence"/>
</dbReference>
<evidence type="ECO:0000313" key="5">
    <source>
        <dbReference type="Proteomes" id="UP000283734"/>
    </source>
</evidence>
<reference evidence="4 5" key="1">
    <citation type="submission" date="2018-09" db="EMBL/GenBank/DDBJ databases">
        <title>Alcanivorax profundi sp. nov., isolated from 1000 m-depth seawater of the Mariana Trench.</title>
        <authorList>
            <person name="Liu J."/>
        </authorList>
    </citation>
    <scope>NUCLEOTIDE SEQUENCE [LARGE SCALE GENOMIC DNA]</scope>
    <source>
        <strain evidence="4 5">MTEO17</strain>
    </source>
</reference>
<keyword evidence="3" id="KW-0820">tRNA-binding</keyword>
<comment type="catalytic activity">
    <reaction evidence="3">
        <text>glycyl-tRNA(Ala) + H2O = tRNA(Ala) + glycine + H(+)</text>
        <dbReference type="Rhea" id="RHEA:53744"/>
        <dbReference type="Rhea" id="RHEA-COMP:9657"/>
        <dbReference type="Rhea" id="RHEA-COMP:13640"/>
        <dbReference type="ChEBI" id="CHEBI:15377"/>
        <dbReference type="ChEBI" id="CHEBI:15378"/>
        <dbReference type="ChEBI" id="CHEBI:57305"/>
        <dbReference type="ChEBI" id="CHEBI:78442"/>
        <dbReference type="ChEBI" id="CHEBI:78522"/>
    </reaction>
</comment>
<keyword evidence="5" id="KW-1185">Reference proteome</keyword>
<comment type="domain">
    <text evidence="3">A Gly-cisPro motif from one monomer fits into the active site of the other monomer to allow specific chiral rejection of L-amino acids.</text>
</comment>
<dbReference type="HAMAP" id="MF_00518">
    <property type="entry name" value="Deacylase_Dtd"/>
    <property type="match status" value="1"/>
</dbReference>
<evidence type="ECO:0000256" key="2">
    <source>
        <dbReference type="ARBA" id="ARBA00022801"/>
    </source>
</evidence>
<feature type="short sequence motif" description="Gly-cisPro motif, important for rejection of L-amino acids" evidence="3">
    <location>
        <begin position="137"/>
        <end position="138"/>
    </location>
</feature>
<dbReference type="NCBIfam" id="TIGR00256">
    <property type="entry name" value="D-aminoacyl-tRNA deacylase"/>
    <property type="match status" value="1"/>
</dbReference>
<dbReference type="GO" id="GO:0000049">
    <property type="term" value="F:tRNA binding"/>
    <property type="evidence" value="ECO:0007669"/>
    <property type="project" value="UniProtKB-UniRule"/>
</dbReference>
<proteinExistence type="inferred from homology"/>
<comment type="caution">
    <text evidence="4">The sequence shown here is derived from an EMBL/GenBank/DDBJ whole genome shotgun (WGS) entry which is preliminary data.</text>
</comment>
<evidence type="ECO:0000256" key="1">
    <source>
        <dbReference type="ARBA" id="ARBA00009673"/>
    </source>
</evidence>
<dbReference type="GO" id="GO:0043908">
    <property type="term" value="F:Ser(Gly)-tRNA(Ala) hydrolase activity"/>
    <property type="evidence" value="ECO:0007669"/>
    <property type="project" value="UniProtKB-UniRule"/>
</dbReference>
<keyword evidence="2 3" id="KW-0378">Hydrolase</keyword>
<evidence type="ECO:0000256" key="3">
    <source>
        <dbReference type="HAMAP-Rule" id="MF_00518"/>
    </source>
</evidence>
<dbReference type="InterPro" id="IPR003732">
    <property type="entry name" value="Daa-tRNA_deacyls_DTD"/>
</dbReference>
<dbReference type="PANTHER" id="PTHR10472">
    <property type="entry name" value="D-TYROSYL-TRNA TYR DEACYLASE"/>
    <property type="match status" value="1"/>
</dbReference>
<dbReference type="RefSeq" id="WP_022986174.1">
    <property type="nucleotide sequence ID" value="NZ_CAXGPP010000027.1"/>
</dbReference>
<comment type="function">
    <text evidence="3">An aminoacyl-tRNA editing enzyme that deacylates mischarged D-aminoacyl-tRNAs. Also deacylates mischarged glycyl-tRNA(Ala), protecting cells against glycine mischarging by AlaRS. Acts via tRNA-based rather than protein-based catalysis; rejects L-amino acids rather than detecting D-amino acids in the active site. By recycling D-aminoacyl-tRNA to D-amino acids and free tRNA molecules, this enzyme counteracts the toxicity associated with the formation of D-aminoacyl-tRNA entities in vivo and helps enforce protein L-homochirality.</text>
</comment>
<name>A0A418XV10_9GAMM</name>
<dbReference type="OrthoDB" id="9801395at2"/>
<comment type="similarity">
    <text evidence="1 3">Belongs to the DTD family.</text>
</comment>
<comment type="subcellular location">
    <subcellularLocation>
        <location evidence="3">Cytoplasm</location>
    </subcellularLocation>
</comment>
<keyword evidence="3" id="KW-0963">Cytoplasm</keyword>
<dbReference type="GO" id="GO:0106026">
    <property type="term" value="F:Gly-tRNA(Ala) deacylase activity"/>
    <property type="evidence" value="ECO:0007669"/>
    <property type="project" value="UniProtKB-UniRule"/>
</dbReference>
<dbReference type="Pfam" id="PF02580">
    <property type="entry name" value="Tyr_Deacylase"/>
    <property type="match status" value="1"/>
</dbReference>
<dbReference type="SUPFAM" id="SSF69500">
    <property type="entry name" value="DTD-like"/>
    <property type="match status" value="1"/>
</dbReference>
<dbReference type="InterPro" id="IPR023509">
    <property type="entry name" value="DTD-like_sf"/>
</dbReference>
<dbReference type="CDD" id="cd00563">
    <property type="entry name" value="Dtyr_deacylase"/>
    <property type="match status" value="1"/>
</dbReference>
<dbReference type="GO" id="GO:0005737">
    <property type="term" value="C:cytoplasm"/>
    <property type="evidence" value="ECO:0007669"/>
    <property type="project" value="UniProtKB-SubCell"/>
</dbReference>
<sequence>MKVLMQRVQSASVQVDGQTVGAIGHGLLLLVGIEKHDDEALVAKMAKRVVGYRVFSDDDGKMNLDLRDVQGSVLAVSQFTLAADTRKGRRPSFSGAAAPDDGRRLYEHSVTCLRGLGVPVETGVFAADMKVSLVNDGPVTFMLEL</sequence>
<dbReference type="GO" id="GO:0019478">
    <property type="term" value="P:D-amino acid catabolic process"/>
    <property type="evidence" value="ECO:0007669"/>
    <property type="project" value="UniProtKB-UniRule"/>
</dbReference>
<gene>
    <name evidence="3" type="primary">dtd</name>
    <name evidence="4" type="ORF">D4A39_14955</name>
</gene>
<protein>
    <recommendedName>
        <fullName evidence="3">D-aminoacyl-tRNA deacylase</fullName>
        <shortName evidence="3">DTD</shortName>
        <ecNumber evidence="3">3.1.1.96</ecNumber>
    </recommendedName>
    <alternativeName>
        <fullName evidence="3">Gly-tRNA(Ala) deacylase</fullName>
        <ecNumber evidence="3">3.1.1.-</ecNumber>
    </alternativeName>
</protein>
<dbReference type="Gene3D" id="3.50.80.10">
    <property type="entry name" value="D-tyrosyl-tRNA(Tyr) deacylase"/>
    <property type="match status" value="1"/>
</dbReference>
<dbReference type="PANTHER" id="PTHR10472:SF5">
    <property type="entry name" value="D-AMINOACYL-TRNA DEACYLASE 1"/>
    <property type="match status" value="1"/>
</dbReference>